<reference evidence="4 11" key="1">
    <citation type="submission" date="2014-03" db="EMBL/GenBank/DDBJ databases">
        <title>Genome sequence of Sphingobium yanoikuyae B1.</title>
        <authorList>
            <person name="Gan H.M."/>
            <person name="Gan H.Y."/>
            <person name="Savka M.A."/>
        </authorList>
    </citation>
    <scope>NUCLEOTIDE SEQUENCE [LARGE SCALE GENOMIC DNA]</scope>
    <source>
        <strain evidence="4 11">B1</strain>
    </source>
</reference>
<reference evidence="1 14" key="4">
    <citation type="submission" date="2017-10" db="EMBL/GenBank/DDBJ databases">
        <title>Sphingobium yanoikuyae S72.</title>
        <authorList>
            <person name="Sanchez E."/>
            <person name="Bustos P."/>
            <person name="Mendoza P."/>
            <person name="Guo X."/>
            <person name="Mendoza A."/>
        </authorList>
    </citation>
    <scope>NUCLEOTIDE SEQUENCE [LARGE SCALE GENOMIC DNA]</scope>
    <source>
        <strain evidence="1 14">S72</strain>
    </source>
</reference>
<dbReference type="KEGG" id="sya:A6768_02685"/>
<dbReference type="GeneID" id="57775738"/>
<dbReference type="EMBL" id="JAOCKX010000004">
    <property type="protein sequence ID" value="MDH2130301.1"/>
    <property type="molecule type" value="Genomic_DNA"/>
</dbReference>
<evidence type="ECO:0000313" key="10">
    <source>
        <dbReference type="EMBL" id="RSU55982.1"/>
    </source>
</evidence>
<dbReference type="EMBL" id="CP047218">
    <property type="protein sequence ID" value="QHD66063.1"/>
    <property type="molecule type" value="Genomic_DNA"/>
</dbReference>
<dbReference type="Proteomes" id="UP000502611">
    <property type="component" value="Chromosome"/>
</dbReference>
<evidence type="ECO:0000313" key="16">
    <source>
        <dbReference type="Proteomes" id="UP000287401"/>
    </source>
</evidence>
<reference evidence="9 19" key="9">
    <citation type="submission" date="2020-07" db="EMBL/GenBank/DDBJ databases">
        <title>Whole genome sequence of Sphingobium yanoikuyae A3.</title>
        <authorList>
            <person name="Han S.-S."/>
        </authorList>
    </citation>
    <scope>NUCLEOTIDE SEQUENCE [LARGE SCALE GENOMIC DNA]</scope>
    <source>
        <strain evidence="9 19">A3</strain>
    </source>
</reference>
<evidence type="ECO:0000313" key="2">
    <source>
        <dbReference type="EMBL" id="ATP18688.1"/>
    </source>
</evidence>
<reference evidence="2 12" key="3">
    <citation type="submission" date="2017-04" db="EMBL/GenBank/DDBJ databases">
        <title>Characterization, genome and methylation analysis of a phthalic acid esters degrading strain Sphingobium yanoikuyae SHJ.</title>
        <authorList>
            <person name="Feng L."/>
        </authorList>
    </citation>
    <scope>NUCLEOTIDE SEQUENCE [LARGE SCALE GENOMIC DNA]</scope>
    <source>
        <strain evidence="2 12">SHJ</strain>
    </source>
</reference>
<evidence type="ECO:0000313" key="13">
    <source>
        <dbReference type="Proteomes" id="UP000077262"/>
    </source>
</evidence>
<dbReference type="EMBL" id="CP023741">
    <property type="protein sequence ID" value="ATI79020.1"/>
    <property type="molecule type" value="Genomic_DNA"/>
</dbReference>
<dbReference type="Proteomes" id="UP000464086">
    <property type="component" value="Chromosome"/>
</dbReference>
<evidence type="ECO:0000313" key="7">
    <source>
        <dbReference type="EMBL" id="QHD66063.1"/>
    </source>
</evidence>
<evidence type="ECO:0000313" key="1">
    <source>
        <dbReference type="EMBL" id="ATI79020.1"/>
    </source>
</evidence>
<evidence type="ECO:0000313" key="9">
    <source>
        <dbReference type="EMBL" id="QNG46588.1"/>
    </source>
</evidence>
<dbReference type="Proteomes" id="UP000077262">
    <property type="component" value="Unassembled WGS sequence"/>
</dbReference>
<evidence type="ECO:0000313" key="18">
    <source>
        <dbReference type="Proteomes" id="UP000502611"/>
    </source>
</evidence>
<evidence type="ECO:0000313" key="12">
    <source>
        <dbReference type="Proteomes" id="UP000037029"/>
    </source>
</evidence>
<dbReference type="Proteomes" id="UP000028534">
    <property type="component" value="Unassembled WGS sequence"/>
</dbReference>
<dbReference type="EMBL" id="CP020925">
    <property type="protein sequence ID" value="ATP18688.1"/>
    <property type="molecule type" value="Genomic_DNA"/>
</dbReference>
<dbReference type="Proteomes" id="UP000287401">
    <property type="component" value="Unassembled WGS sequence"/>
</dbReference>
<dbReference type="Proteomes" id="UP000280708">
    <property type="component" value="Chromosome"/>
</dbReference>
<gene>
    <name evidence="1" type="ORF">A6768_02685</name>
    <name evidence="6" type="ORF">AX777_12955</name>
    <name evidence="2" type="ORF">BV87_09940</name>
    <name evidence="4" type="ORF">CP98_01418</name>
    <name evidence="10" type="ORF">DAH51_14715</name>
    <name evidence="3" type="ORF">EBF16_04325</name>
    <name evidence="7" type="ORF">GS397_02565</name>
    <name evidence="9" type="ORF">H3V42_02675</name>
    <name evidence="8" type="ORF">HH800_14985</name>
    <name evidence="5" type="ORF">N5J77_04115</name>
</gene>
<evidence type="ECO:0008006" key="20">
    <source>
        <dbReference type="Google" id="ProtNLM"/>
    </source>
</evidence>
<name>A0A084EQH1_SPHYA</name>
<dbReference type="Proteomes" id="UP000219422">
    <property type="component" value="Chromosome"/>
</dbReference>
<evidence type="ECO:0000313" key="6">
    <source>
        <dbReference type="EMBL" id="OAH43998.1"/>
    </source>
</evidence>
<reference evidence="7 17" key="7">
    <citation type="submission" date="2019-12" db="EMBL/GenBank/DDBJ databases">
        <title>Functional and genomic insights into the Sphingobium yanoikuyae YC-JY1, a bacterium efficiently degrading bisphenol A.</title>
        <authorList>
            <person name="Jia Y."/>
            <person name="Li X."/>
            <person name="Wang J."/>
            <person name="Eltoukhy A."/>
            <person name="Lamraoui I."/>
            <person name="Yan Y."/>
        </authorList>
    </citation>
    <scope>NUCLEOTIDE SEQUENCE [LARGE SCALE GENOMIC DNA]</scope>
    <source>
        <strain evidence="7 17">YC-JY1</strain>
    </source>
</reference>
<evidence type="ECO:0000313" key="17">
    <source>
        <dbReference type="Proteomes" id="UP000464086"/>
    </source>
</evidence>
<dbReference type="eggNOG" id="ENOG5031BKY">
    <property type="taxonomic scope" value="Bacteria"/>
</dbReference>
<dbReference type="PATRIC" id="fig|13690.10.peg.1463"/>
<dbReference type="EMBL" id="CP033230">
    <property type="protein sequence ID" value="AYO76233.1"/>
    <property type="molecule type" value="Genomic_DNA"/>
</dbReference>
<evidence type="ECO:0000313" key="8">
    <source>
        <dbReference type="EMBL" id="QJR03361.1"/>
    </source>
</evidence>
<evidence type="ECO:0000313" key="5">
    <source>
        <dbReference type="EMBL" id="MDH2130301.1"/>
    </source>
</evidence>
<evidence type="ECO:0000313" key="4">
    <source>
        <dbReference type="EMBL" id="KEZ20213.1"/>
    </source>
</evidence>
<accession>A0A084EQH1</accession>
<sequence length="127" mass="13336">MKYYLPLIAVAGLTMLSACNKSDEPEVVGGPADPMAAQLANAAPVELPPSVKANKQFRCKDNSLFFVDYMSDDKSAILRTEKNGAPTMLKAAEAGQPFTAEGGYEVKGSGNDVTITVPGKSAQACHV</sequence>
<evidence type="ECO:0000313" key="3">
    <source>
        <dbReference type="EMBL" id="AYO76233.1"/>
    </source>
</evidence>
<dbReference type="RefSeq" id="WP_004211213.1">
    <property type="nucleotide sequence ID" value="NZ_CAIGKD010000016.1"/>
</dbReference>
<reference evidence="10 16" key="5">
    <citation type="submission" date="2018-07" db="EMBL/GenBank/DDBJ databases">
        <title>Genomic and Epidemiologic Investigation of an Indolent Hospital Outbreak.</title>
        <authorList>
            <person name="Johnson R.C."/>
            <person name="Deming C."/>
            <person name="Conlan S."/>
            <person name="Zellmer C.J."/>
            <person name="Michelin A.V."/>
            <person name="Lee-Lin S."/>
            <person name="Thomas P.J."/>
            <person name="Park M."/>
            <person name="Weingarten R.A."/>
            <person name="Less J."/>
            <person name="Dekker J.P."/>
            <person name="Frank K.M."/>
            <person name="Musser K.A."/>
            <person name="Mcquiston J.R."/>
            <person name="Henderson D.K."/>
            <person name="Lau A.F."/>
            <person name="Palmore T.N."/>
            <person name="Segre J.A."/>
        </authorList>
    </citation>
    <scope>NUCLEOTIDE SEQUENCE [LARGE SCALE GENOMIC DNA]</scope>
    <source>
        <strain evidence="10 16">SK-NIH.Env6_1116</strain>
    </source>
</reference>
<dbReference type="EMBL" id="QRAL01000015">
    <property type="protein sequence ID" value="RSU55982.1"/>
    <property type="molecule type" value="Genomic_DNA"/>
</dbReference>
<reference evidence="5" key="10">
    <citation type="submission" date="2022-09" db="EMBL/GenBank/DDBJ databases">
        <title>Intensive care unit water sources are persistently colonized with multi-drug resistant bacteria and are the site of extensive horizontal gene transfer of antibiotic resistance genes.</title>
        <authorList>
            <person name="Diorio-Toth L."/>
        </authorList>
    </citation>
    <scope>NUCLEOTIDE SEQUENCE</scope>
    <source>
        <strain evidence="5">GD03659</strain>
    </source>
</reference>
<protein>
    <recommendedName>
        <fullName evidence="20">C-type lysozyme inhibitor domain-containing protein</fullName>
    </recommendedName>
</protein>
<evidence type="ECO:0000313" key="15">
    <source>
        <dbReference type="Proteomes" id="UP000280708"/>
    </source>
</evidence>
<evidence type="ECO:0000313" key="11">
    <source>
        <dbReference type="Proteomes" id="UP000028534"/>
    </source>
</evidence>
<dbReference type="PROSITE" id="PS51257">
    <property type="entry name" value="PROKAR_LIPOPROTEIN"/>
    <property type="match status" value="1"/>
</dbReference>
<reference evidence="3 15" key="6">
    <citation type="submission" date="2018-10" db="EMBL/GenBank/DDBJ databases">
        <title>Characterization and genome analysis of a novel bacterium Sphingobium yanoikuyae SJTF8 capable of degrading PAHs.</title>
        <authorList>
            <person name="Yin C."/>
            <person name="Xiong W."/>
            <person name="Liang R."/>
        </authorList>
    </citation>
    <scope>NUCLEOTIDE SEQUENCE [LARGE SCALE GENOMIC DNA]</scope>
    <source>
        <strain evidence="3 15">SJTF8</strain>
    </source>
</reference>
<organism evidence="4 11">
    <name type="scientific">Sphingobium yanoikuyae</name>
    <name type="common">Sphingomonas yanoikuyae</name>
    <dbReference type="NCBI Taxonomy" id="13690"/>
    <lineage>
        <taxon>Bacteria</taxon>
        <taxon>Pseudomonadati</taxon>
        <taxon>Pseudomonadota</taxon>
        <taxon>Alphaproteobacteria</taxon>
        <taxon>Sphingomonadales</taxon>
        <taxon>Sphingomonadaceae</taxon>
        <taxon>Sphingobium</taxon>
    </lineage>
</organism>
<dbReference type="AlphaFoldDB" id="A0A084EQH1"/>
<evidence type="ECO:0000313" key="19">
    <source>
        <dbReference type="Proteomes" id="UP000515377"/>
    </source>
</evidence>
<proteinExistence type="predicted"/>
<dbReference type="OrthoDB" id="7472092at2"/>
<reference evidence="6 13" key="2">
    <citation type="submission" date="2016-02" db="EMBL/GenBank/DDBJ databases">
        <authorList>
            <person name="Wen L."/>
            <person name="He K."/>
            <person name="Yang H."/>
        </authorList>
    </citation>
    <scope>NUCLEOTIDE SEQUENCE [LARGE SCALE GENOMIC DNA]</scope>
    <source>
        <strain evidence="6 13">CD09_2</strain>
    </source>
</reference>
<dbReference type="Proteomes" id="UP001162318">
    <property type="component" value="Unassembled WGS sequence"/>
</dbReference>
<evidence type="ECO:0000313" key="14">
    <source>
        <dbReference type="Proteomes" id="UP000219422"/>
    </source>
</evidence>
<reference evidence="8 18" key="8">
    <citation type="submission" date="2020-04" db="EMBL/GenBank/DDBJ databases">
        <title>The Whole Genome Analysis of High salt-tolerant Sphingobium yanoikuyae YC-XJ2 with Aryl organophosphorus flame retardants (aryl-OPFRs)-degrading capacity and characteristics of Related phosphotriesterase.</title>
        <authorList>
            <person name="Li X."/>
        </authorList>
    </citation>
    <scope>NUCLEOTIDE SEQUENCE [LARGE SCALE GENOMIC DNA]</scope>
    <source>
        <strain evidence="8 18">YC-XJ2</strain>
    </source>
</reference>
<dbReference type="Proteomes" id="UP000515377">
    <property type="component" value="Chromosome"/>
</dbReference>
<dbReference type="STRING" id="13690.AX777_12955"/>
<dbReference type="EMBL" id="CP053021">
    <property type="protein sequence ID" value="QJR03361.1"/>
    <property type="molecule type" value="Genomic_DNA"/>
</dbReference>
<dbReference type="Proteomes" id="UP000037029">
    <property type="component" value="Chromosome"/>
</dbReference>
<dbReference type="EMBL" id="LSTR01000032">
    <property type="protein sequence ID" value="OAH43998.1"/>
    <property type="molecule type" value="Genomic_DNA"/>
</dbReference>
<dbReference type="EMBL" id="JGVR01000005">
    <property type="protein sequence ID" value="KEZ20213.1"/>
    <property type="molecule type" value="Genomic_DNA"/>
</dbReference>
<dbReference type="EMBL" id="CP060122">
    <property type="protein sequence ID" value="QNG46588.1"/>
    <property type="molecule type" value="Genomic_DNA"/>
</dbReference>